<dbReference type="InterPro" id="IPR002052">
    <property type="entry name" value="DNA_methylase_N6_adenine_CS"/>
</dbReference>
<keyword evidence="1" id="KW-0489">Methyltransferase</keyword>
<dbReference type="InterPro" id="IPR050210">
    <property type="entry name" value="tRNA_Adenine-N(6)_MTase"/>
</dbReference>
<dbReference type="Proteomes" id="UP001241603">
    <property type="component" value="Unassembled WGS sequence"/>
</dbReference>
<keyword evidence="2" id="KW-0949">S-adenosyl-L-methionine</keyword>
<dbReference type="InterPro" id="IPR029063">
    <property type="entry name" value="SAM-dependent_MTases_sf"/>
</dbReference>
<dbReference type="PROSITE" id="PS00092">
    <property type="entry name" value="N6_MTASE"/>
    <property type="match status" value="1"/>
</dbReference>
<evidence type="ECO:0000256" key="2">
    <source>
        <dbReference type="ARBA" id="ARBA00022691"/>
    </source>
</evidence>
<accession>A0ABU0HCT6</accession>
<proteinExistence type="predicted"/>
<keyword evidence="5" id="KW-1185">Reference proteome</keyword>
<evidence type="ECO:0000259" key="3">
    <source>
        <dbReference type="Pfam" id="PF05175"/>
    </source>
</evidence>
<evidence type="ECO:0000313" key="4">
    <source>
        <dbReference type="EMBL" id="MDQ0440136.1"/>
    </source>
</evidence>
<keyword evidence="1" id="KW-0808">Transferase</keyword>
<dbReference type="PANTHER" id="PTHR47739:SF1">
    <property type="entry name" value="TRNA1(VAL) (ADENINE(37)-N6)-METHYLTRANSFERASE"/>
    <property type="match status" value="1"/>
</dbReference>
<evidence type="ECO:0000256" key="1">
    <source>
        <dbReference type="ARBA" id="ARBA00022603"/>
    </source>
</evidence>
<dbReference type="PANTHER" id="PTHR47739">
    <property type="entry name" value="TRNA1(VAL) (ADENINE(37)-N6)-METHYLTRANSFERASE"/>
    <property type="match status" value="1"/>
</dbReference>
<dbReference type="RefSeq" id="WP_266351012.1">
    <property type="nucleotide sequence ID" value="NZ_JAPKNG010000007.1"/>
</dbReference>
<dbReference type="Gene3D" id="3.40.50.150">
    <property type="entry name" value="Vaccinia Virus protein VP39"/>
    <property type="match status" value="1"/>
</dbReference>
<dbReference type="InterPro" id="IPR007848">
    <property type="entry name" value="Small_mtfrase_dom"/>
</dbReference>
<name>A0ABU0HCT6_9HYPH</name>
<comment type="caution">
    <text evidence="4">The sequence shown here is derived from an EMBL/GenBank/DDBJ whole genome shotgun (WGS) entry which is preliminary data.</text>
</comment>
<evidence type="ECO:0000313" key="5">
    <source>
        <dbReference type="Proteomes" id="UP001241603"/>
    </source>
</evidence>
<organism evidence="4 5">
    <name type="scientific">Kaistia dalseonensis</name>
    <dbReference type="NCBI Taxonomy" id="410840"/>
    <lineage>
        <taxon>Bacteria</taxon>
        <taxon>Pseudomonadati</taxon>
        <taxon>Pseudomonadota</taxon>
        <taxon>Alphaproteobacteria</taxon>
        <taxon>Hyphomicrobiales</taxon>
        <taxon>Kaistiaceae</taxon>
        <taxon>Kaistia</taxon>
    </lineage>
</organism>
<dbReference type="EMBL" id="JAUSVO010000007">
    <property type="protein sequence ID" value="MDQ0440136.1"/>
    <property type="molecule type" value="Genomic_DNA"/>
</dbReference>
<reference evidence="4 5" key="1">
    <citation type="submission" date="2023-07" db="EMBL/GenBank/DDBJ databases">
        <title>Genomic Encyclopedia of Type Strains, Phase IV (KMG-IV): sequencing the most valuable type-strain genomes for metagenomic binning, comparative biology and taxonomic classification.</title>
        <authorList>
            <person name="Goeker M."/>
        </authorList>
    </citation>
    <scope>NUCLEOTIDE SEQUENCE [LARGE SCALE GENOMIC DNA]</scope>
    <source>
        <strain evidence="4 5">B6-8</strain>
    </source>
</reference>
<protein>
    <submittedName>
        <fullName evidence="4">tRNA1(Val) A37 N6-methylase TrmN6</fullName>
    </submittedName>
</protein>
<sequence length="284" mass="28659">MLATAEPTTIDAFLGGAVEAVQPAQGHHRSGLDAVLLAAGLGAGTRGRVVDLGAGAGVAGMTLAARAPLASVVLAEREPSLAACADAALARAANAAFAARVSVSIADILRDEARRSGGLLTGAFDHAIMNPPFHDGGSVRASPNDARARAHVLDESGLDGWFRAAAALVRPRGTLAVILPADRLGALLAACEGRFGGLALLPVHARPEEPALRVLARGVKGSRAPSRLLPGLVLHGAEGSAFLPGIASILRNGAAIGDIHPSWSDPAWGDAAPSTTTSQREPIS</sequence>
<dbReference type="Pfam" id="PF05175">
    <property type="entry name" value="MTS"/>
    <property type="match status" value="1"/>
</dbReference>
<gene>
    <name evidence="4" type="ORF">QO014_004549</name>
</gene>
<feature type="domain" description="Methyltransferase small" evidence="3">
    <location>
        <begin position="36"/>
        <end position="140"/>
    </location>
</feature>
<dbReference type="SUPFAM" id="SSF53335">
    <property type="entry name" value="S-adenosyl-L-methionine-dependent methyltransferases"/>
    <property type="match status" value="1"/>
</dbReference>